<comment type="caution">
    <text evidence="7">The sequence shown here is derived from an EMBL/GenBank/DDBJ whole genome shotgun (WGS) entry which is preliminary data.</text>
</comment>
<dbReference type="AlphaFoldDB" id="A0A261SLG0"/>
<keyword evidence="3" id="KW-0238">DNA-binding</keyword>
<organism evidence="7 8">
    <name type="scientific">Bordetella genomosp. 10</name>
    <dbReference type="NCBI Taxonomy" id="1416804"/>
    <lineage>
        <taxon>Bacteria</taxon>
        <taxon>Pseudomonadati</taxon>
        <taxon>Pseudomonadota</taxon>
        <taxon>Betaproteobacteria</taxon>
        <taxon>Burkholderiales</taxon>
        <taxon>Alcaligenaceae</taxon>
        <taxon>Bordetella</taxon>
    </lineage>
</organism>
<dbReference type="SUPFAM" id="SSF46785">
    <property type="entry name" value="Winged helix' DNA-binding domain"/>
    <property type="match status" value="1"/>
</dbReference>
<dbReference type="InterPro" id="IPR005119">
    <property type="entry name" value="LysR_subst-bd"/>
</dbReference>
<comment type="similarity">
    <text evidence="1">Belongs to the LysR transcriptional regulatory family.</text>
</comment>
<protein>
    <submittedName>
        <fullName evidence="7">LysR family transcriptional regulator</fullName>
    </submittedName>
</protein>
<evidence type="ECO:0000256" key="4">
    <source>
        <dbReference type="ARBA" id="ARBA00023163"/>
    </source>
</evidence>
<name>A0A261SLG0_9BORD</name>
<dbReference type="OrthoDB" id="8707631at2"/>
<evidence type="ECO:0000256" key="1">
    <source>
        <dbReference type="ARBA" id="ARBA00009437"/>
    </source>
</evidence>
<dbReference type="SUPFAM" id="SSF53850">
    <property type="entry name" value="Periplasmic binding protein-like II"/>
    <property type="match status" value="1"/>
</dbReference>
<evidence type="ECO:0000259" key="6">
    <source>
        <dbReference type="PROSITE" id="PS50931"/>
    </source>
</evidence>
<keyword evidence="8" id="KW-1185">Reference proteome</keyword>
<evidence type="ECO:0000256" key="2">
    <source>
        <dbReference type="ARBA" id="ARBA00023015"/>
    </source>
</evidence>
<sequence>MKLSAFRTLNAVLRGGSFAAAAADMNLSPSAISLQMKQMEEYFGQPLFDRSALQVRPNAFAAEIDAVLQDAFTRLETLRRRSSPGIEGRVRLGTIEPLQVSLLPRLLRQARQRYPQLDVRPVRGRGADLVDQLKSGELDAAIIVRPESGGSSRLSWTPLFREKLVLIAPPASTGTDIAELFREHEWLRFDKSTIGGRIAARYVAEHAPHARSRVDMPSLAALTALVSGGLGVSILPEPGEHLYVAHPVRVIPLGRNPPYRQIAYACRATDQDNRLVQAVLDCARPEPAEAAAPTRPAQGT</sequence>
<dbReference type="PANTHER" id="PTHR30346:SF28">
    <property type="entry name" value="HTH-TYPE TRANSCRIPTIONAL REGULATOR CYNR"/>
    <property type="match status" value="1"/>
</dbReference>
<dbReference type="Proteomes" id="UP000216020">
    <property type="component" value="Unassembled WGS sequence"/>
</dbReference>
<dbReference type="GO" id="GO:0003677">
    <property type="term" value="F:DNA binding"/>
    <property type="evidence" value="ECO:0007669"/>
    <property type="project" value="UniProtKB-KW"/>
</dbReference>
<dbReference type="Gene3D" id="3.40.190.10">
    <property type="entry name" value="Periplasmic binding protein-like II"/>
    <property type="match status" value="2"/>
</dbReference>
<keyword evidence="2" id="KW-0805">Transcription regulation</keyword>
<accession>A0A261SLG0</accession>
<gene>
    <name evidence="7" type="ORF">CAL29_08005</name>
</gene>
<feature type="domain" description="HTH lysR-type" evidence="6">
    <location>
        <begin position="1"/>
        <end position="58"/>
    </location>
</feature>
<dbReference type="Pfam" id="PF00126">
    <property type="entry name" value="HTH_1"/>
    <property type="match status" value="1"/>
</dbReference>
<dbReference type="GO" id="GO:0032993">
    <property type="term" value="C:protein-DNA complex"/>
    <property type="evidence" value="ECO:0007669"/>
    <property type="project" value="TreeGrafter"/>
</dbReference>
<feature type="chain" id="PRO_5012288951" evidence="5">
    <location>
        <begin position="23"/>
        <end position="300"/>
    </location>
</feature>
<dbReference type="InterPro" id="IPR036388">
    <property type="entry name" value="WH-like_DNA-bd_sf"/>
</dbReference>
<evidence type="ECO:0000313" key="8">
    <source>
        <dbReference type="Proteomes" id="UP000216020"/>
    </source>
</evidence>
<evidence type="ECO:0000256" key="3">
    <source>
        <dbReference type="ARBA" id="ARBA00023125"/>
    </source>
</evidence>
<evidence type="ECO:0000256" key="5">
    <source>
        <dbReference type="SAM" id="SignalP"/>
    </source>
</evidence>
<dbReference type="Gene3D" id="1.10.10.10">
    <property type="entry name" value="Winged helix-like DNA-binding domain superfamily/Winged helix DNA-binding domain"/>
    <property type="match status" value="1"/>
</dbReference>
<dbReference type="InterPro" id="IPR000847">
    <property type="entry name" value="LysR_HTH_N"/>
</dbReference>
<dbReference type="PROSITE" id="PS50931">
    <property type="entry name" value="HTH_LYSR"/>
    <property type="match status" value="1"/>
</dbReference>
<dbReference type="PANTHER" id="PTHR30346">
    <property type="entry name" value="TRANSCRIPTIONAL DUAL REGULATOR HCAR-RELATED"/>
    <property type="match status" value="1"/>
</dbReference>
<dbReference type="RefSeq" id="WP_094852358.1">
    <property type="nucleotide sequence ID" value="NZ_NEVM01000001.1"/>
</dbReference>
<evidence type="ECO:0000313" key="7">
    <source>
        <dbReference type="EMBL" id="OZI38258.1"/>
    </source>
</evidence>
<dbReference type="InterPro" id="IPR036390">
    <property type="entry name" value="WH_DNA-bd_sf"/>
</dbReference>
<dbReference type="Pfam" id="PF03466">
    <property type="entry name" value="LysR_substrate"/>
    <property type="match status" value="1"/>
</dbReference>
<feature type="signal peptide" evidence="5">
    <location>
        <begin position="1"/>
        <end position="22"/>
    </location>
</feature>
<reference evidence="8" key="1">
    <citation type="submission" date="2017-05" db="EMBL/GenBank/DDBJ databases">
        <title>Complete and WGS of Bordetella genogroups.</title>
        <authorList>
            <person name="Spilker T."/>
            <person name="Lipuma J."/>
        </authorList>
    </citation>
    <scope>NUCLEOTIDE SEQUENCE [LARGE SCALE GENOMIC DNA]</scope>
    <source>
        <strain evidence="8">AU16122</strain>
    </source>
</reference>
<dbReference type="GO" id="GO:0003700">
    <property type="term" value="F:DNA-binding transcription factor activity"/>
    <property type="evidence" value="ECO:0007669"/>
    <property type="project" value="InterPro"/>
</dbReference>
<keyword evidence="5" id="KW-0732">Signal</keyword>
<keyword evidence="4" id="KW-0804">Transcription</keyword>
<dbReference type="EMBL" id="NEVM01000001">
    <property type="protein sequence ID" value="OZI38258.1"/>
    <property type="molecule type" value="Genomic_DNA"/>
</dbReference>
<proteinExistence type="inferred from homology"/>